<organism evidence="6 7">
    <name type="scientific">Butyricimonas hominis</name>
    <dbReference type="NCBI Taxonomy" id="2763032"/>
    <lineage>
        <taxon>Bacteria</taxon>
        <taxon>Pseudomonadati</taxon>
        <taxon>Bacteroidota</taxon>
        <taxon>Bacteroidia</taxon>
        <taxon>Bacteroidales</taxon>
        <taxon>Odoribacteraceae</taxon>
        <taxon>Butyricimonas</taxon>
    </lineage>
</organism>
<comment type="caution">
    <text evidence="6">The sequence shown here is derived from an EMBL/GenBank/DDBJ whole genome shotgun (WGS) entry which is preliminary data.</text>
</comment>
<keyword evidence="3 4" id="KW-0472">Membrane</keyword>
<dbReference type="RefSeq" id="WP_186978542.1">
    <property type="nucleotide sequence ID" value="NZ_JACOOH010000011.1"/>
</dbReference>
<evidence type="ECO:0000256" key="1">
    <source>
        <dbReference type="ARBA" id="ARBA00022692"/>
    </source>
</evidence>
<sequence>MYTTQTREKLWTSNFILAFLGNFSIFFAFYLLLPVLPFYLIEKFNADSALIGTILASYTLTALLTRPFSGFLVDYFSRKPLLVTCYFVFVGFFAGYIVAGTLLLFAILRAVHGFSFGMVTVSNSTMAIDVMPSSRRNVGIGYYGLSTNIAMALSPTLSLFLHDNYGNYDYIFLCSLLTGTFGLICVSLIKAPEKITSAGEPISLDRFFLLKGIPAGINIALLSFIYGIMSTYVAIYGEQEVHIKSGTGFFFMLMAFGLITSRLLSAGQMNRGHLTRTILLGILFMITGFSCFIFLKTIHFFYLSAFLIGMSYGFVCPAFQAMFINLARHNQRGTANSTYLTCWDIGLGAGVFLGGYIAKASNYTTAYLVGLGLVILGLILFQTLTASYYTRHKLR</sequence>
<evidence type="ECO:0000256" key="4">
    <source>
        <dbReference type="SAM" id="Phobius"/>
    </source>
</evidence>
<reference evidence="6 7" key="1">
    <citation type="submission" date="2020-08" db="EMBL/GenBank/DDBJ databases">
        <title>Genome public.</title>
        <authorList>
            <person name="Liu C."/>
            <person name="Sun Q."/>
        </authorList>
    </citation>
    <scope>NUCLEOTIDE SEQUENCE [LARGE SCALE GENOMIC DNA]</scope>
    <source>
        <strain evidence="6 7">NSJ-56</strain>
    </source>
</reference>
<dbReference type="PANTHER" id="PTHR23531">
    <property type="entry name" value="QUINOLENE RESISTANCE PROTEIN NORA"/>
    <property type="match status" value="1"/>
</dbReference>
<feature type="transmembrane region" description="Helical" evidence="4">
    <location>
        <begin position="247"/>
        <end position="265"/>
    </location>
</feature>
<evidence type="ECO:0000259" key="5">
    <source>
        <dbReference type="PROSITE" id="PS50850"/>
    </source>
</evidence>
<feature type="transmembrane region" description="Helical" evidence="4">
    <location>
        <begin position="209"/>
        <end position="235"/>
    </location>
</feature>
<feature type="transmembrane region" description="Helical" evidence="4">
    <location>
        <begin position="364"/>
        <end position="389"/>
    </location>
</feature>
<gene>
    <name evidence="6" type="ORF">H8S64_20655</name>
</gene>
<evidence type="ECO:0000313" key="6">
    <source>
        <dbReference type="EMBL" id="MBC5623510.1"/>
    </source>
</evidence>
<dbReference type="Gene3D" id="1.20.1250.20">
    <property type="entry name" value="MFS general substrate transporter like domains"/>
    <property type="match status" value="1"/>
</dbReference>
<dbReference type="Pfam" id="PF07690">
    <property type="entry name" value="MFS_1"/>
    <property type="match status" value="1"/>
</dbReference>
<keyword evidence="7" id="KW-1185">Reference proteome</keyword>
<feature type="transmembrane region" description="Helical" evidence="4">
    <location>
        <begin position="81"/>
        <end position="108"/>
    </location>
</feature>
<protein>
    <submittedName>
        <fullName evidence="6">MFS transporter</fullName>
    </submittedName>
</protein>
<evidence type="ECO:0000256" key="2">
    <source>
        <dbReference type="ARBA" id="ARBA00022989"/>
    </source>
</evidence>
<name>A0ABR7D6G5_9BACT</name>
<dbReference type="CDD" id="cd17489">
    <property type="entry name" value="MFS_YfcJ_like"/>
    <property type="match status" value="1"/>
</dbReference>
<dbReference type="InterPro" id="IPR036259">
    <property type="entry name" value="MFS_trans_sf"/>
</dbReference>
<dbReference type="InterPro" id="IPR052714">
    <property type="entry name" value="MFS_Exporter"/>
</dbReference>
<proteinExistence type="predicted"/>
<dbReference type="PROSITE" id="PS50850">
    <property type="entry name" value="MFS"/>
    <property type="match status" value="1"/>
</dbReference>
<evidence type="ECO:0000256" key="3">
    <source>
        <dbReference type="ARBA" id="ARBA00023136"/>
    </source>
</evidence>
<dbReference type="SUPFAM" id="SSF103473">
    <property type="entry name" value="MFS general substrate transporter"/>
    <property type="match status" value="1"/>
</dbReference>
<dbReference type="EMBL" id="JACOOH010000011">
    <property type="protein sequence ID" value="MBC5623510.1"/>
    <property type="molecule type" value="Genomic_DNA"/>
</dbReference>
<feature type="transmembrane region" description="Helical" evidence="4">
    <location>
        <begin position="48"/>
        <end position="69"/>
    </location>
</feature>
<dbReference type="Proteomes" id="UP000646484">
    <property type="component" value="Unassembled WGS sequence"/>
</dbReference>
<feature type="transmembrane region" description="Helical" evidence="4">
    <location>
        <begin position="15"/>
        <end position="41"/>
    </location>
</feature>
<dbReference type="InterPro" id="IPR011701">
    <property type="entry name" value="MFS"/>
</dbReference>
<feature type="transmembrane region" description="Helical" evidence="4">
    <location>
        <begin position="277"/>
        <end position="295"/>
    </location>
</feature>
<evidence type="ECO:0000313" key="7">
    <source>
        <dbReference type="Proteomes" id="UP000646484"/>
    </source>
</evidence>
<accession>A0ABR7D6G5</accession>
<dbReference type="PANTHER" id="PTHR23531:SF1">
    <property type="entry name" value="QUINOLENE RESISTANCE PROTEIN NORA"/>
    <property type="match status" value="1"/>
</dbReference>
<keyword evidence="2 4" id="KW-1133">Transmembrane helix</keyword>
<feature type="domain" description="Major facilitator superfamily (MFS) profile" evidence="5">
    <location>
        <begin position="14"/>
        <end position="389"/>
    </location>
</feature>
<feature type="transmembrane region" description="Helical" evidence="4">
    <location>
        <begin position="338"/>
        <end position="358"/>
    </location>
</feature>
<feature type="transmembrane region" description="Helical" evidence="4">
    <location>
        <begin position="301"/>
        <end position="326"/>
    </location>
</feature>
<dbReference type="InterPro" id="IPR020846">
    <property type="entry name" value="MFS_dom"/>
</dbReference>
<keyword evidence="1 4" id="KW-0812">Transmembrane</keyword>
<feature type="transmembrane region" description="Helical" evidence="4">
    <location>
        <begin position="168"/>
        <end position="189"/>
    </location>
</feature>